<protein>
    <submittedName>
        <fullName evidence="1">Uncharacterized protein</fullName>
    </submittedName>
</protein>
<accession>A0A2X3BJU7</accession>
<organism evidence="1 2">
    <name type="scientific">Helicobacter fennelliae</name>
    <dbReference type="NCBI Taxonomy" id="215"/>
    <lineage>
        <taxon>Bacteria</taxon>
        <taxon>Pseudomonadati</taxon>
        <taxon>Campylobacterota</taxon>
        <taxon>Epsilonproteobacteria</taxon>
        <taxon>Campylobacterales</taxon>
        <taxon>Helicobacteraceae</taxon>
        <taxon>Helicobacter</taxon>
    </lineage>
</organism>
<gene>
    <name evidence="1" type="ORF">NCTC13102_01911</name>
</gene>
<dbReference type="EMBL" id="UAWL01000006">
    <property type="protein sequence ID" value="SQB99586.1"/>
    <property type="molecule type" value="Genomic_DNA"/>
</dbReference>
<dbReference type="Proteomes" id="UP000250166">
    <property type="component" value="Unassembled WGS sequence"/>
</dbReference>
<dbReference type="AlphaFoldDB" id="A0A2X3BJU7"/>
<evidence type="ECO:0000313" key="2">
    <source>
        <dbReference type="Proteomes" id="UP000250166"/>
    </source>
</evidence>
<dbReference type="RefSeq" id="WP_112059012.1">
    <property type="nucleotide sequence ID" value="NZ_UAWL01000006.1"/>
</dbReference>
<name>A0A2X3BJU7_9HELI</name>
<sequence length="149" mass="17375">MLKYCIVFVSVIFSLYGNDIKIVHKDCRILCEKCGFYATQTEGYFKNLKLSSNDEDDFYTAMDDWAYYLDSVGNYLRANGIETNFYAIPVEECKALTFQSYSLEISKIDSPYIFILYQKDKKPYILMDISAPEDEINAYFNITSNDKHN</sequence>
<reference evidence="1 2" key="1">
    <citation type="submission" date="2018-06" db="EMBL/GenBank/DDBJ databases">
        <authorList>
            <consortium name="Pathogen Informatics"/>
            <person name="Doyle S."/>
        </authorList>
    </citation>
    <scope>NUCLEOTIDE SEQUENCE [LARGE SCALE GENOMIC DNA]</scope>
    <source>
        <strain evidence="1 2">NCTC13102</strain>
    </source>
</reference>
<proteinExistence type="predicted"/>
<evidence type="ECO:0000313" key="1">
    <source>
        <dbReference type="EMBL" id="SQB99586.1"/>
    </source>
</evidence>